<keyword evidence="5" id="KW-0812">Transmembrane</keyword>
<proteinExistence type="predicted"/>
<keyword evidence="8" id="KW-1185">Reference proteome</keyword>
<sequence>MRRSVIIPVVMHALVAVATLLWLLWYFIPTGNVFNGMTTLLILLLAGWYVFKNCRSEEPTSDVTLPAAELPLPDTRGPVVLVCGDGLDALFQEGPLRKTAQGWWLRAGDVNRLTDVVRSIQTQFPRQVGQLSVMYRCLPDHHQDEAVLRSALKTLRQQCKQIKSLTGFTLPVVLSAEFSGPETPWIIVRGDKPIVCPVNDSPQAFIDWQQAEDNILALSVVSEAFSFIRNTLADELEKPDRLTPPERAFSVAMRLGTVLPCTESVWADWLYTRTCLQFSRKPGQSAPASLFPDAVLPLLAPFASTVQGGQRTRRLVLLIWLCALTALGISALNNRDLIRQVSADLQRWNAIPMNHYRPKAESLAALKQDALLLERWQRQGEPLRYSLGYYPGQRLWLALQQAIDTWTPPPAPEPKLVPKIVRLDSMSLFDSGKSVLKPGSTKMLVNALVGIKARPGWLIVVSGHTDNTGSVQLNQTLSLQRAEAVRNWMRDTGDVPESCFAVQGYGDSRPVASNDTPDGRAHNRRVEISLVPQADACRLPGAKHASQDVRDVSTQEMEK</sequence>
<feature type="transmembrane region" description="Helical" evidence="5">
    <location>
        <begin position="315"/>
        <end position="332"/>
    </location>
</feature>
<evidence type="ECO:0000256" key="4">
    <source>
        <dbReference type="SAM" id="MobiDB-lite"/>
    </source>
</evidence>
<feature type="transmembrane region" description="Helical" evidence="5">
    <location>
        <begin position="5"/>
        <end position="27"/>
    </location>
</feature>
<feature type="transmembrane region" description="Helical" evidence="5">
    <location>
        <begin position="33"/>
        <end position="51"/>
    </location>
</feature>
<dbReference type="InterPro" id="IPR006665">
    <property type="entry name" value="OmpA-like"/>
</dbReference>
<dbReference type="PANTHER" id="PTHR30329:SF20">
    <property type="entry name" value="EXPORTED PROTEIN"/>
    <property type="match status" value="1"/>
</dbReference>
<reference evidence="7 8" key="1">
    <citation type="submission" date="2018-06" db="EMBL/GenBank/DDBJ databases">
        <authorList>
            <consortium name="Pathogen Informatics"/>
            <person name="Doyle S."/>
        </authorList>
    </citation>
    <scope>NUCLEOTIDE SEQUENCE [LARGE SCALE GENOMIC DNA]</scope>
    <source>
        <strain evidence="7 8">NCTC7307</strain>
    </source>
</reference>
<name>A0A2X4TWB9_SALER</name>
<comment type="subcellular location">
    <subcellularLocation>
        <location evidence="1">Cell outer membrane</location>
    </subcellularLocation>
</comment>
<protein>
    <submittedName>
        <fullName evidence="7">Outer membrane protein</fullName>
    </submittedName>
</protein>
<evidence type="ECO:0000313" key="8">
    <source>
        <dbReference type="Proteomes" id="UP000248731"/>
    </source>
</evidence>
<feature type="region of interest" description="Disordered" evidence="4">
    <location>
        <begin position="540"/>
        <end position="559"/>
    </location>
</feature>
<dbReference type="InterPro" id="IPR036737">
    <property type="entry name" value="OmpA-like_sf"/>
</dbReference>
<feature type="domain" description="OmpA-like" evidence="6">
    <location>
        <begin position="416"/>
        <end position="534"/>
    </location>
</feature>
<dbReference type="Pfam" id="PF00691">
    <property type="entry name" value="OmpA"/>
    <property type="match status" value="1"/>
</dbReference>
<evidence type="ECO:0000256" key="2">
    <source>
        <dbReference type="ARBA" id="ARBA00023136"/>
    </source>
</evidence>
<feature type="compositionally biased region" description="Basic and acidic residues" evidence="4">
    <location>
        <begin position="545"/>
        <end position="559"/>
    </location>
</feature>
<dbReference type="Proteomes" id="UP000248731">
    <property type="component" value="Chromosome 1"/>
</dbReference>
<dbReference type="PANTHER" id="PTHR30329">
    <property type="entry name" value="STATOR ELEMENT OF FLAGELLAR MOTOR COMPLEX"/>
    <property type="match status" value="1"/>
</dbReference>
<evidence type="ECO:0000259" key="6">
    <source>
        <dbReference type="PROSITE" id="PS51123"/>
    </source>
</evidence>
<evidence type="ECO:0000256" key="1">
    <source>
        <dbReference type="ARBA" id="ARBA00004442"/>
    </source>
</evidence>
<dbReference type="GO" id="GO:0009279">
    <property type="term" value="C:cell outer membrane"/>
    <property type="evidence" value="ECO:0007669"/>
    <property type="project" value="UniProtKB-SubCell"/>
</dbReference>
<gene>
    <name evidence="7" type="primary">yiaD_3</name>
    <name evidence="7" type="ORF">NCTC7307_04349</name>
</gene>
<dbReference type="PROSITE" id="PS51123">
    <property type="entry name" value="OMPA_2"/>
    <property type="match status" value="1"/>
</dbReference>
<dbReference type="EMBL" id="LS483466">
    <property type="protein sequence ID" value="SQI26978.1"/>
    <property type="molecule type" value="Genomic_DNA"/>
</dbReference>
<dbReference type="CDD" id="cd07185">
    <property type="entry name" value="OmpA_C-like"/>
    <property type="match status" value="1"/>
</dbReference>
<dbReference type="PRINTS" id="PR01021">
    <property type="entry name" value="OMPADOMAIN"/>
</dbReference>
<evidence type="ECO:0000313" key="7">
    <source>
        <dbReference type="EMBL" id="SQI26978.1"/>
    </source>
</evidence>
<evidence type="ECO:0000256" key="3">
    <source>
        <dbReference type="PROSITE-ProRule" id="PRU00473"/>
    </source>
</evidence>
<dbReference type="InterPro" id="IPR006664">
    <property type="entry name" value="OMP_bac"/>
</dbReference>
<dbReference type="InterPro" id="IPR050330">
    <property type="entry name" value="Bact_OuterMem_StrucFunc"/>
</dbReference>
<accession>A0A2X4TWB9</accession>
<organism evidence="7 8">
    <name type="scientific">Salmonella enterica subsp. arizonae</name>
    <dbReference type="NCBI Taxonomy" id="59203"/>
    <lineage>
        <taxon>Bacteria</taxon>
        <taxon>Pseudomonadati</taxon>
        <taxon>Pseudomonadota</taxon>
        <taxon>Gammaproteobacteria</taxon>
        <taxon>Enterobacterales</taxon>
        <taxon>Enterobacteriaceae</taxon>
        <taxon>Salmonella</taxon>
    </lineage>
</organism>
<keyword evidence="5" id="KW-1133">Transmembrane helix</keyword>
<dbReference type="AlphaFoldDB" id="A0A2X4TWB9"/>
<dbReference type="SUPFAM" id="SSF103088">
    <property type="entry name" value="OmpA-like"/>
    <property type="match status" value="1"/>
</dbReference>
<dbReference type="Gene3D" id="3.30.1330.60">
    <property type="entry name" value="OmpA-like domain"/>
    <property type="match status" value="1"/>
</dbReference>
<keyword evidence="2 3" id="KW-0472">Membrane</keyword>
<evidence type="ECO:0000256" key="5">
    <source>
        <dbReference type="SAM" id="Phobius"/>
    </source>
</evidence>